<organism evidence="1 2">
    <name type="scientific">Necator americanus</name>
    <name type="common">Human hookworm</name>
    <dbReference type="NCBI Taxonomy" id="51031"/>
    <lineage>
        <taxon>Eukaryota</taxon>
        <taxon>Metazoa</taxon>
        <taxon>Ecdysozoa</taxon>
        <taxon>Nematoda</taxon>
        <taxon>Chromadorea</taxon>
        <taxon>Rhabditida</taxon>
        <taxon>Rhabditina</taxon>
        <taxon>Rhabditomorpha</taxon>
        <taxon>Strongyloidea</taxon>
        <taxon>Ancylostomatidae</taxon>
        <taxon>Bunostominae</taxon>
        <taxon>Necator</taxon>
    </lineage>
</organism>
<protein>
    <recommendedName>
        <fullName evidence="3">GIY-YIG domain-containing protein</fullName>
    </recommendedName>
</protein>
<dbReference type="Proteomes" id="UP001303046">
    <property type="component" value="Unassembled WGS sequence"/>
</dbReference>
<comment type="caution">
    <text evidence="1">The sequence shown here is derived from an EMBL/GenBank/DDBJ whole genome shotgun (WGS) entry which is preliminary data.</text>
</comment>
<evidence type="ECO:0000313" key="1">
    <source>
        <dbReference type="EMBL" id="KAK6745361.1"/>
    </source>
</evidence>
<gene>
    <name evidence="1" type="primary">Necator_chrIII.g12614</name>
    <name evidence="1" type="ORF">RB195_011847</name>
</gene>
<keyword evidence="2" id="KW-1185">Reference proteome</keyword>
<evidence type="ECO:0000313" key="2">
    <source>
        <dbReference type="Proteomes" id="UP001303046"/>
    </source>
</evidence>
<evidence type="ECO:0008006" key="3">
    <source>
        <dbReference type="Google" id="ProtNLM"/>
    </source>
</evidence>
<accession>A0ABR1D7H1</accession>
<proteinExistence type="predicted"/>
<sequence length="70" mass="7644">MISCVQCGDEYIGATARPLCIRIKEHLDIKRKSCDSTALGGHRSPHIRYLAVAGQSADPKALKKAIVPKR</sequence>
<name>A0ABR1D7H1_NECAM</name>
<dbReference type="EMBL" id="JAVFWL010000003">
    <property type="protein sequence ID" value="KAK6745361.1"/>
    <property type="molecule type" value="Genomic_DNA"/>
</dbReference>
<reference evidence="1 2" key="1">
    <citation type="submission" date="2023-08" db="EMBL/GenBank/DDBJ databases">
        <title>A Necator americanus chromosomal reference genome.</title>
        <authorList>
            <person name="Ilik V."/>
            <person name="Petrzelkova K.J."/>
            <person name="Pardy F."/>
            <person name="Fuh T."/>
            <person name="Niatou-Singa F.S."/>
            <person name="Gouil Q."/>
            <person name="Baker L."/>
            <person name="Ritchie M.E."/>
            <person name="Jex A.R."/>
            <person name="Gazzola D."/>
            <person name="Li H."/>
            <person name="Toshio Fujiwara R."/>
            <person name="Zhan B."/>
            <person name="Aroian R.V."/>
            <person name="Pafco B."/>
            <person name="Schwarz E.M."/>
        </authorList>
    </citation>
    <scope>NUCLEOTIDE SEQUENCE [LARGE SCALE GENOMIC DNA]</scope>
    <source>
        <strain evidence="1 2">Aroian</strain>
        <tissue evidence="1">Whole animal</tissue>
    </source>
</reference>